<dbReference type="InterPro" id="IPR013149">
    <property type="entry name" value="ADH-like_C"/>
</dbReference>
<keyword evidence="12" id="KW-1185">Reference proteome</keyword>
<dbReference type="SUPFAM" id="SSF51735">
    <property type="entry name" value="NAD(P)-binding Rossmann-fold domains"/>
    <property type="match status" value="1"/>
</dbReference>
<evidence type="ECO:0000256" key="9">
    <source>
        <dbReference type="RuleBase" id="RU361277"/>
    </source>
</evidence>
<dbReference type="InterPro" id="IPR036291">
    <property type="entry name" value="NAD(P)-bd_dom_sf"/>
</dbReference>
<feature type="domain" description="Enoyl reductase (ER)" evidence="10">
    <location>
        <begin position="10"/>
        <end position="343"/>
    </location>
</feature>
<dbReference type="EMBL" id="WBMO01000001">
    <property type="protein sequence ID" value="MDV2474814.1"/>
    <property type="molecule type" value="Genomic_DNA"/>
</dbReference>
<protein>
    <recommendedName>
        <fullName evidence="3">alcohol dehydrogenase</fullName>
        <ecNumber evidence="3">1.1.1.1</ecNumber>
    </recommendedName>
</protein>
<gene>
    <name evidence="11" type="ORF">F8M49_04140</name>
</gene>
<evidence type="ECO:0000256" key="2">
    <source>
        <dbReference type="ARBA" id="ARBA00008072"/>
    </source>
</evidence>
<organism evidence="11 12">
    <name type="scientific">Rhodococcus zopfii</name>
    <dbReference type="NCBI Taxonomy" id="43772"/>
    <lineage>
        <taxon>Bacteria</taxon>
        <taxon>Bacillati</taxon>
        <taxon>Actinomycetota</taxon>
        <taxon>Actinomycetes</taxon>
        <taxon>Mycobacteriales</taxon>
        <taxon>Nocardiaceae</taxon>
        <taxon>Rhodococcus</taxon>
    </lineage>
</organism>
<proteinExistence type="inferred from homology"/>
<dbReference type="Proteomes" id="UP001275440">
    <property type="component" value="Unassembled WGS sequence"/>
</dbReference>
<evidence type="ECO:0000256" key="7">
    <source>
        <dbReference type="ARBA" id="ARBA00049164"/>
    </source>
</evidence>
<evidence type="ECO:0000259" key="10">
    <source>
        <dbReference type="SMART" id="SM00829"/>
    </source>
</evidence>
<evidence type="ECO:0000256" key="6">
    <source>
        <dbReference type="ARBA" id="ARBA00023002"/>
    </source>
</evidence>
<comment type="cofactor">
    <cofactor evidence="1 9">
        <name>Zn(2+)</name>
        <dbReference type="ChEBI" id="CHEBI:29105"/>
    </cofactor>
</comment>
<evidence type="ECO:0000256" key="5">
    <source>
        <dbReference type="ARBA" id="ARBA00022833"/>
    </source>
</evidence>
<comment type="similarity">
    <text evidence="2 9">Belongs to the zinc-containing alcohol dehydrogenase family.</text>
</comment>
<comment type="caution">
    <text evidence="11">The sequence shown here is derived from an EMBL/GenBank/DDBJ whole genome shotgun (WGS) entry which is preliminary data.</text>
</comment>
<dbReference type="Pfam" id="PF08240">
    <property type="entry name" value="ADH_N"/>
    <property type="match status" value="1"/>
</dbReference>
<evidence type="ECO:0000256" key="8">
    <source>
        <dbReference type="ARBA" id="ARBA00049243"/>
    </source>
</evidence>
<comment type="catalytic activity">
    <reaction evidence="7">
        <text>a secondary alcohol + NAD(+) = a ketone + NADH + H(+)</text>
        <dbReference type="Rhea" id="RHEA:10740"/>
        <dbReference type="ChEBI" id="CHEBI:15378"/>
        <dbReference type="ChEBI" id="CHEBI:17087"/>
        <dbReference type="ChEBI" id="CHEBI:35681"/>
        <dbReference type="ChEBI" id="CHEBI:57540"/>
        <dbReference type="ChEBI" id="CHEBI:57945"/>
        <dbReference type="EC" id="1.1.1.1"/>
    </reaction>
</comment>
<comment type="catalytic activity">
    <reaction evidence="8">
        <text>a primary alcohol + NAD(+) = an aldehyde + NADH + H(+)</text>
        <dbReference type="Rhea" id="RHEA:10736"/>
        <dbReference type="ChEBI" id="CHEBI:15378"/>
        <dbReference type="ChEBI" id="CHEBI:15734"/>
        <dbReference type="ChEBI" id="CHEBI:17478"/>
        <dbReference type="ChEBI" id="CHEBI:57540"/>
        <dbReference type="ChEBI" id="CHEBI:57945"/>
        <dbReference type="EC" id="1.1.1.1"/>
    </reaction>
</comment>
<dbReference type="Pfam" id="PF00107">
    <property type="entry name" value="ADH_zinc_N"/>
    <property type="match status" value="1"/>
</dbReference>
<dbReference type="PANTHER" id="PTHR42940:SF8">
    <property type="entry name" value="VACUOLAR PROTEIN SORTING-ASSOCIATED PROTEIN 11"/>
    <property type="match status" value="1"/>
</dbReference>
<reference evidence="11 12" key="1">
    <citation type="submission" date="2019-10" db="EMBL/GenBank/DDBJ databases">
        <title>Draft Genome Assembly of Rhodococcus zopfii DSM44189.</title>
        <authorList>
            <person name="Sutton J.M."/>
            <person name="Akob D.M."/>
            <person name="Bushman T.J."/>
        </authorList>
    </citation>
    <scope>NUCLEOTIDE SEQUENCE [LARGE SCALE GENOMIC DNA]</scope>
    <source>
        <strain evidence="11 12">DSM 44189</strain>
    </source>
</reference>
<dbReference type="InterPro" id="IPR020843">
    <property type="entry name" value="ER"/>
</dbReference>
<keyword evidence="4 9" id="KW-0479">Metal-binding</keyword>
<dbReference type="PANTHER" id="PTHR42940">
    <property type="entry name" value="ALCOHOL DEHYDROGENASE 1-RELATED"/>
    <property type="match status" value="1"/>
</dbReference>
<sequence length="346" mass="35408">MKAVQYTEIGAEPVVVEIPTPSPGPGEVLLKVTAAGLCHSDIFVMDLPADGYVYGLPLTLGHEGVGTVAELGAGVADLAVGDAVAVYGPWGCGSCHQCSRGRENYCARATGLGITPPGLGSPGSMAEYMIVDSARHLVPIGDLDPVAAAPLTDAGLTPYHAINRVLPLLGPGSTAVVVGVGGLGHVGIQILRAITAARIVAVDLDEDRLELARTVGADVAIRSDASAAAAIRELTGGEGATVVFDFVGAQSTIDMAQEAVAIDGHISIVGIHAGAHAKVGFFLVPFGASVVTPYWGSRTELMEVIALARAGKLDIHTETFTLDQGPEAYRRLREGSILGRGVVVPG</sequence>
<evidence type="ECO:0000256" key="4">
    <source>
        <dbReference type="ARBA" id="ARBA00022723"/>
    </source>
</evidence>
<accession>A0ABU3WMG5</accession>
<dbReference type="InterPro" id="IPR013154">
    <property type="entry name" value="ADH-like_N"/>
</dbReference>
<evidence type="ECO:0000256" key="3">
    <source>
        <dbReference type="ARBA" id="ARBA00013190"/>
    </source>
</evidence>
<evidence type="ECO:0000256" key="1">
    <source>
        <dbReference type="ARBA" id="ARBA00001947"/>
    </source>
</evidence>
<dbReference type="InterPro" id="IPR011032">
    <property type="entry name" value="GroES-like_sf"/>
</dbReference>
<dbReference type="PROSITE" id="PS00059">
    <property type="entry name" value="ADH_ZINC"/>
    <property type="match status" value="1"/>
</dbReference>
<dbReference type="Gene3D" id="3.40.50.720">
    <property type="entry name" value="NAD(P)-binding Rossmann-like Domain"/>
    <property type="match status" value="1"/>
</dbReference>
<dbReference type="Gene3D" id="3.90.180.10">
    <property type="entry name" value="Medium-chain alcohol dehydrogenases, catalytic domain"/>
    <property type="match status" value="1"/>
</dbReference>
<dbReference type="SUPFAM" id="SSF50129">
    <property type="entry name" value="GroES-like"/>
    <property type="match status" value="1"/>
</dbReference>
<evidence type="ECO:0000313" key="11">
    <source>
        <dbReference type="EMBL" id="MDV2474814.1"/>
    </source>
</evidence>
<dbReference type="SMART" id="SM00829">
    <property type="entry name" value="PKS_ER"/>
    <property type="match status" value="1"/>
</dbReference>
<name>A0ABU3WMG5_9NOCA</name>
<keyword evidence="6" id="KW-0560">Oxidoreductase</keyword>
<dbReference type="EC" id="1.1.1.1" evidence="3"/>
<dbReference type="CDD" id="cd05284">
    <property type="entry name" value="arabinose_DH_like"/>
    <property type="match status" value="1"/>
</dbReference>
<keyword evidence="5 9" id="KW-0862">Zinc</keyword>
<dbReference type="InterPro" id="IPR002328">
    <property type="entry name" value="ADH_Zn_CS"/>
</dbReference>
<evidence type="ECO:0000313" key="12">
    <source>
        <dbReference type="Proteomes" id="UP001275440"/>
    </source>
</evidence>